<dbReference type="AlphaFoldDB" id="A0A6N3G829"/>
<gene>
    <name evidence="1" type="ORF">PCLFYP37_00436</name>
</gene>
<dbReference type="EMBL" id="CACRUT010000023">
    <property type="protein sequence ID" value="VYU60310.1"/>
    <property type="molecule type" value="Genomic_DNA"/>
</dbReference>
<name>A0A6N3G829_9BACT</name>
<sequence>MVTDPASVLLQHPYAVLLRGIYALDSPACQPFEIEVGEGLVASVILRAHETVELAVIHRHEPLLELRRLLFQPFGEPTPDFVNFGVGELYALAVAHLDVVAVFVLADGLHHVGAGVVQGVLQQVHTVVVAVIALYQKLVRDFHGTVAASHRELVHAGGIGDFHVRFKQVAHIRGVHARGNPSFTEVEVEVFKLNPLRFGFFQCFQCLLHFRHMFIFGIGIYPIFDSFRLLYHVPGDEPVLDFVTGYERVVEDAPFQGLEQFLLRSVGYLPHIIEIDRSEPVERCGKRFLRCSGIHGGLHPEGYGAFKDVRLHKPAALRTFQRKDIASAGIHHHQFHILLGIQVAVAHDKFIVAGVQVFTPLGICLVSVRFIAVQPLVCVTD</sequence>
<reference evidence="1" key="1">
    <citation type="submission" date="2019-11" db="EMBL/GenBank/DDBJ databases">
        <authorList>
            <person name="Feng L."/>
        </authorList>
    </citation>
    <scope>NUCLEOTIDE SEQUENCE</scope>
    <source>
        <strain evidence="1">PclaraLFYP37</strain>
    </source>
</reference>
<organism evidence="1">
    <name type="scientific">Paraprevotella clara</name>
    <dbReference type="NCBI Taxonomy" id="454154"/>
    <lineage>
        <taxon>Bacteria</taxon>
        <taxon>Pseudomonadati</taxon>
        <taxon>Bacteroidota</taxon>
        <taxon>Bacteroidia</taxon>
        <taxon>Bacteroidales</taxon>
        <taxon>Prevotellaceae</taxon>
        <taxon>Paraprevotella</taxon>
    </lineage>
</organism>
<accession>A0A6N3G829</accession>
<proteinExistence type="predicted"/>
<evidence type="ECO:0000313" key="1">
    <source>
        <dbReference type="EMBL" id="VYU60310.1"/>
    </source>
</evidence>
<protein>
    <submittedName>
        <fullName evidence="1">Uncharacterized protein</fullName>
    </submittedName>
</protein>